<feature type="region of interest" description="Disordered" evidence="1">
    <location>
        <begin position="47"/>
        <end position="66"/>
    </location>
</feature>
<dbReference type="Proteomes" id="UP000051568">
    <property type="component" value="Unassembled WGS sequence"/>
</dbReference>
<dbReference type="OrthoDB" id="9865486at2"/>
<dbReference type="RefSeq" id="WP_057749822.1">
    <property type="nucleotide sequence ID" value="NZ_BJVH01000004.1"/>
</dbReference>
<dbReference type="GeneID" id="76042908"/>
<proteinExistence type="predicted"/>
<evidence type="ECO:0000256" key="1">
    <source>
        <dbReference type="SAM" id="MobiDB-lite"/>
    </source>
</evidence>
<dbReference type="PATRIC" id="fig|319652.3.peg.1107"/>
<protein>
    <submittedName>
        <fullName evidence="2">Uncharacterized protein</fullName>
    </submittedName>
</protein>
<gene>
    <name evidence="2" type="ORF">IV80_GL001098</name>
</gene>
<reference evidence="2 3" key="1">
    <citation type="journal article" date="2015" name="Genome Announc.">
        <title>Expanding the biotechnology potential of lactobacilli through comparative genomics of 213 strains and associated genera.</title>
        <authorList>
            <person name="Sun Z."/>
            <person name="Harris H.M."/>
            <person name="McCann A."/>
            <person name="Guo C."/>
            <person name="Argimon S."/>
            <person name="Zhang W."/>
            <person name="Yang X."/>
            <person name="Jeffery I.B."/>
            <person name="Cooney J.C."/>
            <person name="Kagawa T.F."/>
            <person name="Liu W."/>
            <person name="Song Y."/>
            <person name="Salvetti E."/>
            <person name="Wrobel A."/>
            <person name="Rasinkangas P."/>
            <person name="Parkhill J."/>
            <person name="Rea M.C."/>
            <person name="O'Sullivan O."/>
            <person name="Ritari J."/>
            <person name="Douillard F.P."/>
            <person name="Paul Ross R."/>
            <person name="Yang R."/>
            <person name="Briner A.E."/>
            <person name="Felis G.E."/>
            <person name="de Vos W.M."/>
            <person name="Barrangou R."/>
            <person name="Klaenhammer T.R."/>
            <person name="Caufield P.W."/>
            <person name="Cui Y."/>
            <person name="Zhang H."/>
            <person name="O'Toole P.W."/>
        </authorList>
    </citation>
    <scope>NUCLEOTIDE SEQUENCE [LARGE SCALE GENOMIC DNA]</scope>
    <source>
        <strain evidence="2 3">DSM 17757</strain>
    </source>
</reference>
<dbReference type="AlphaFoldDB" id="A0A0R2IPF8"/>
<accession>A0A0R2IPF8</accession>
<sequence>MKNYKELDVTKLQKIFGSIKWHSELVDGLKCTKGGLSKKKCHVKVGRAGNQTNSQETKALISDGQR</sequence>
<evidence type="ECO:0000313" key="3">
    <source>
        <dbReference type="Proteomes" id="UP000051568"/>
    </source>
</evidence>
<dbReference type="STRING" id="319652.IV80_GL001098"/>
<organism evidence="2 3">
    <name type="scientific">Pediococcus cellicola</name>
    <dbReference type="NCBI Taxonomy" id="319652"/>
    <lineage>
        <taxon>Bacteria</taxon>
        <taxon>Bacillati</taxon>
        <taxon>Bacillota</taxon>
        <taxon>Bacilli</taxon>
        <taxon>Lactobacillales</taxon>
        <taxon>Lactobacillaceae</taxon>
        <taxon>Pediococcus</taxon>
    </lineage>
</organism>
<dbReference type="EMBL" id="JQBR01000003">
    <property type="protein sequence ID" value="KRN67008.1"/>
    <property type="molecule type" value="Genomic_DNA"/>
</dbReference>
<keyword evidence="3" id="KW-1185">Reference proteome</keyword>
<evidence type="ECO:0000313" key="2">
    <source>
        <dbReference type="EMBL" id="KRN67008.1"/>
    </source>
</evidence>
<comment type="caution">
    <text evidence="2">The sequence shown here is derived from an EMBL/GenBank/DDBJ whole genome shotgun (WGS) entry which is preliminary data.</text>
</comment>
<name>A0A0R2IPF8_9LACO</name>